<feature type="transmembrane region" description="Helical" evidence="2">
    <location>
        <begin position="124"/>
        <end position="146"/>
    </location>
</feature>
<proteinExistence type="predicted"/>
<keyword evidence="4" id="KW-1185">Reference proteome</keyword>
<comment type="caution">
    <text evidence="3">The sequence shown here is derived from an EMBL/GenBank/DDBJ whole genome shotgun (WGS) entry which is preliminary data.</text>
</comment>
<sequence>MVTPEERPEARRDAHTGRRYVTRSDGAPPLPPPGGYRGARRVPTAAPVAPPQREAPEASAPSRNGPGALGWTSLGVSAAFALVLLSILAFAGADVIYGTTVIALQLVVLAVVVAALAIRRARSLAAVALSLTLLLNVGTIGAVSAMQTTAASADAGAKTDEERRYESYPGIAGEDASTALARPSLEEVRELSDALSAEIREALSDEYGLTWTEAPGEDVRPERNGHGGESMLVRYMSPTWSTNEPVSGTALKTPVMRSIEDVLARSGWWAMWSFNDPASGLDPSILEDLYGGDDIDEQVAWEWYTSDPSNEIVVYATITDLSRDTTGEWRADREADSRRTGEPLEGLQIRFYAERLLSEADRDEFERRMAEFDG</sequence>
<keyword evidence="2" id="KW-1133">Transmembrane helix</keyword>
<evidence type="ECO:0000313" key="4">
    <source>
        <dbReference type="Proteomes" id="UP001410795"/>
    </source>
</evidence>
<dbReference type="EMBL" id="BAAAYV010000025">
    <property type="protein sequence ID" value="GAA3669556.1"/>
    <property type="molecule type" value="Genomic_DNA"/>
</dbReference>
<reference evidence="4" key="1">
    <citation type="journal article" date="2019" name="Int. J. Syst. Evol. Microbiol.">
        <title>The Global Catalogue of Microorganisms (GCM) 10K type strain sequencing project: providing services to taxonomists for standard genome sequencing and annotation.</title>
        <authorList>
            <consortium name="The Broad Institute Genomics Platform"/>
            <consortium name="The Broad Institute Genome Sequencing Center for Infectious Disease"/>
            <person name="Wu L."/>
            <person name="Ma J."/>
        </authorList>
    </citation>
    <scope>NUCLEOTIDE SEQUENCE [LARGE SCALE GENOMIC DNA]</scope>
    <source>
        <strain evidence="4">JCM 16546</strain>
    </source>
</reference>
<feature type="compositionally biased region" description="Basic and acidic residues" evidence="1">
    <location>
        <begin position="1"/>
        <end position="16"/>
    </location>
</feature>
<evidence type="ECO:0008006" key="5">
    <source>
        <dbReference type="Google" id="ProtNLM"/>
    </source>
</evidence>
<feature type="region of interest" description="Disordered" evidence="1">
    <location>
        <begin position="1"/>
        <end position="64"/>
    </location>
</feature>
<feature type="transmembrane region" description="Helical" evidence="2">
    <location>
        <begin position="68"/>
        <end position="90"/>
    </location>
</feature>
<evidence type="ECO:0000256" key="1">
    <source>
        <dbReference type="SAM" id="MobiDB-lite"/>
    </source>
</evidence>
<gene>
    <name evidence="3" type="ORF">GCM10022202_34560</name>
</gene>
<evidence type="ECO:0000256" key="2">
    <source>
        <dbReference type="SAM" id="Phobius"/>
    </source>
</evidence>
<keyword evidence="2" id="KW-0812">Transmembrane</keyword>
<accession>A0ABP7BTV8</accession>
<dbReference type="RefSeq" id="WP_221857194.1">
    <property type="nucleotide sequence ID" value="NZ_BAAAYV010000025.1"/>
</dbReference>
<evidence type="ECO:0000313" key="3">
    <source>
        <dbReference type="EMBL" id="GAA3669556.1"/>
    </source>
</evidence>
<feature type="transmembrane region" description="Helical" evidence="2">
    <location>
        <begin position="96"/>
        <end position="117"/>
    </location>
</feature>
<protein>
    <recommendedName>
        <fullName evidence="5">DUF308 domain-containing protein</fullName>
    </recommendedName>
</protein>
<organism evidence="3 4">
    <name type="scientific">Microbacterium marinilacus</name>
    <dbReference type="NCBI Taxonomy" id="415209"/>
    <lineage>
        <taxon>Bacteria</taxon>
        <taxon>Bacillati</taxon>
        <taxon>Actinomycetota</taxon>
        <taxon>Actinomycetes</taxon>
        <taxon>Micrococcales</taxon>
        <taxon>Microbacteriaceae</taxon>
        <taxon>Microbacterium</taxon>
    </lineage>
</organism>
<dbReference type="Proteomes" id="UP001410795">
    <property type="component" value="Unassembled WGS sequence"/>
</dbReference>
<name>A0ABP7BTV8_9MICO</name>
<keyword evidence="2" id="KW-0472">Membrane</keyword>